<dbReference type="Proteomes" id="UP000198926">
    <property type="component" value="Unassembled WGS sequence"/>
</dbReference>
<dbReference type="STRING" id="1123755.SAMN05444714_1225"/>
<evidence type="ECO:0000313" key="4">
    <source>
        <dbReference type="Proteomes" id="UP000198926"/>
    </source>
</evidence>
<dbReference type="InterPro" id="IPR023485">
    <property type="entry name" value="Ptyr_pPase"/>
</dbReference>
<dbReference type="CDD" id="cd16345">
    <property type="entry name" value="LMWP_ArsC"/>
    <property type="match status" value="1"/>
</dbReference>
<name>A0A1I6M4M1_9RHOB</name>
<keyword evidence="1" id="KW-0059">Arsenical resistance</keyword>
<gene>
    <name evidence="3" type="ORF">SAMN05444714_1225</name>
</gene>
<reference evidence="3 4" key="1">
    <citation type="submission" date="2016-10" db="EMBL/GenBank/DDBJ databases">
        <authorList>
            <person name="de Groot N.N."/>
        </authorList>
    </citation>
    <scope>NUCLEOTIDE SEQUENCE [LARGE SCALE GENOMIC DNA]</scope>
    <source>
        <strain evidence="3 4">DSM 29433</strain>
    </source>
</reference>
<dbReference type="RefSeq" id="WP_090205248.1">
    <property type="nucleotide sequence ID" value="NZ_FOZM01000001.1"/>
</dbReference>
<dbReference type="EMBL" id="FOZM01000001">
    <property type="protein sequence ID" value="SFS10603.1"/>
    <property type="molecule type" value="Genomic_DNA"/>
</dbReference>
<dbReference type="GO" id="GO:0046685">
    <property type="term" value="P:response to arsenic-containing substance"/>
    <property type="evidence" value="ECO:0007669"/>
    <property type="project" value="UniProtKB-KW"/>
</dbReference>
<dbReference type="SMART" id="SM00226">
    <property type="entry name" value="LMWPc"/>
    <property type="match status" value="1"/>
</dbReference>
<keyword evidence="4" id="KW-1185">Reference proteome</keyword>
<protein>
    <submittedName>
        <fullName evidence="3">Protein-tyrosine-phosphatase</fullName>
    </submittedName>
</protein>
<dbReference type="Pfam" id="PF01451">
    <property type="entry name" value="LMWPc"/>
    <property type="match status" value="1"/>
</dbReference>
<evidence type="ECO:0000313" key="3">
    <source>
        <dbReference type="EMBL" id="SFS10603.1"/>
    </source>
</evidence>
<dbReference type="PANTHER" id="PTHR43428">
    <property type="entry name" value="ARSENATE REDUCTASE"/>
    <property type="match status" value="1"/>
</dbReference>
<dbReference type="PANTHER" id="PTHR43428:SF1">
    <property type="entry name" value="ARSENATE REDUCTASE"/>
    <property type="match status" value="1"/>
</dbReference>
<organism evidence="3 4">
    <name type="scientific">Yoonia litorea</name>
    <dbReference type="NCBI Taxonomy" id="1123755"/>
    <lineage>
        <taxon>Bacteria</taxon>
        <taxon>Pseudomonadati</taxon>
        <taxon>Pseudomonadota</taxon>
        <taxon>Alphaproteobacteria</taxon>
        <taxon>Rhodobacterales</taxon>
        <taxon>Paracoccaceae</taxon>
        <taxon>Yoonia</taxon>
    </lineage>
</organism>
<dbReference type="InterPro" id="IPR036196">
    <property type="entry name" value="Ptyr_pPase_sf"/>
</dbReference>
<dbReference type="OrthoDB" id="9793058at2"/>
<evidence type="ECO:0000256" key="1">
    <source>
        <dbReference type="ARBA" id="ARBA00022849"/>
    </source>
</evidence>
<proteinExistence type="predicted"/>
<sequence length="163" mass="17631">MNILVLCTGNSARSILLESILNHRSGGRMRAWSAGSRPAGRVHPQSLVLLEELGFPTDNLSSQSWDDYAKDDAPRMDAVITVCGSAAGEECPYWPGAPLRAHWGVADPAAAPAEDQPEAFREAFAQLETRAMRLIDLPFEEMSPEDLQTVLDAIGRENAKAAG</sequence>
<dbReference type="AlphaFoldDB" id="A0A1I6M4M1"/>
<evidence type="ECO:0000259" key="2">
    <source>
        <dbReference type="SMART" id="SM00226"/>
    </source>
</evidence>
<feature type="domain" description="Phosphotyrosine protein phosphatase I" evidence="2">
    <location>
        <begin position="1"/>
        <end position="137"/>
    </location>
</feature>
<accession>A0A1I6M4M1</accession>
<dbReference type="Gene3D" id="3.40.50.2300">
    <property type="match status" value="1"/>
</dbReference>
<dbReference type="SUPFAM" id="SSF52788">
    <property type="entry name" value="Phosphotyrosine protein phosphatases I"/>
    <property type="match status" value="1"/>
</dbReference>